<dbReference type="InterPro" id="IPR005055">
    <property type="entry name" value="A10/PebIII"/>
</dbReference>
<dbReference type="EMBL" id="OV170221">
    <property type="protein sequence ID" value="CAH0713312.1"/>
    <property type="molecule type" value="Genomic_DNA"/>
</dbReference>
<dbReference type="SUPFAM" id="SSF100910">
    <property type="entry name" value="Chemosensory protein Csp2"/>
    <property type="match status" value="1"/>
</dbReference>
<dbReference type="Gene3D" id="1.10.2080.10">
    <property type="entry name" value="Insect odorant-binding protein A10/Ejaculatory bulb-specific protein 3"/>
    <property type="match status" value="1"/>
</dbReference>
<dbReference type="Pfam" id="PF03392">
    <property type="entry name" value="OS-D"/>
    <property type="match status" value="1"/>
</dbReference>
<dbReference type="PANTHER" id="PTHR11257:SF13">
    <property type="entry name" value="GEO07322P1"/>
    <property type="match status" value="1"/>
</dbReference>
<evidence type="ECO:0000256" key="1">
    <source>
        <dbReference type="SAM" id="SignalP"/>
    </source>
</evidence>
<dbReference type="OrthoDB" id="7182126at2759"/>
<keyword evidence="1" id="KW-0732">Signal</keyword>
<reference evidence="2" key="1">
    <citation type="submission" date="2021-12" db="EMBL/GenBank/DDBJ databases">
        <authorList>
            <person name="Martin H S."/>
        </authorList>
    </citation>
    <scope>NUCLEOTIDE SEQUENCE</scope>
</reference>
<sequence length="122" mass="14623">MKYLFIFILVVSYVFAQDKFYDRRYDYYDIDYFFENLRLLKKYLDCFLDKGPCAPVGRVFKAVLPEVVRTACAKCTPSQKRFARRTFEAFQRYLPESHSELKKKLDPENKYFTTFETVLSTA</sequence>
<dbReference type="PANTHER" id="PTHR11257">
    <property type="entry name" value="CHEMOSENSORY PROTEIN-RELATED"/>
    <property type="match status" value="1"/>
</dbReference>
<proteinExistence type="predicted"/>
<dbReference type="Proteomes" id="UP000838878">
    <property type="component" value="Chromosome 1"/>
</dbReference>
<feature type="non-terminal residue" evidence="2">
    <location>
        <position position="122"/>
    </location>
</feature>
<gene>
    <name evidence="2" type="ORF">BINO364_LOCUS485</name>
</gene>
<keyword evidence="3" id="KW-1185">Reference proteome</keyword>
<feature type="chain" id="PRO_5035461317" evidence="1">
    <location>
        <begin position="17"/>
        <end position="122"/>
    </location>
</feature>
<name>A0A8J9UGK2_9NEOP</name>
<accession>A0A8J9UGK2</accession>
<evidence type="ECO:0000313" key="2">
    <source>
        <dbReference type="EMBL" id="CAH0713312.1"/>
    </source>
</evidence>
<dbReference type="InterPro" id="IPR036682">
    <property type="entry name" value="OS_D_A10/PebIII_sf"/>
</dbReference>
<feature type="signal peptide" evidence="1">
    <location>
        <begin position="1"/>
        <end position="16"/>
    </location>
</feature>
<organism evidence="2 3">
    <name type="scientific">Brenthis ino</name>
    <name type="common">lesser marbled fritillary</name>
    <dbReference type="NCBI Taxonomy" id="405034"/>
    <lineage>
        <taxon>Eukaryota</taxon>
        <taxon>Metazoa</taxon>
        <taxon>Ecdysozoa</taxon>
        <taxon>Arthropoda</taxon>
        <taxon>Hexapoda</taxon>
        <taxon>Insecta</taxon>
        <taxon>Pterygota</taxon>
        <taxon>Neoptera</taxon>
        <taxon>Endopterygota</taxon>
        <taxon>Lepidoptera</taxon>
        <taxon>Glossata</taxon>
        <taxon>Ditrysia</taxon>
        <taxon>Papilionoidea</taxon>
        <taxon>Nymphalidae</taxon>
        <taxon>Heliconiinae</taxon>
        <taxon>Argynnini</taxon>
        <taxon>Brenthis</taxon>
    </lineage>
</organism>
<evidence type="ECO:0000313" key="3">
    <source>
        <dbReference type="Proteomes" id="UP000838878"/>
    </source>
</evidence>
<dbReference type="AlphaFoldDB" id="A0A8J9UGK2"/>
<protein>
    <submittedName>
        <fullName evidence="2">Uncharacterized protein</fullName>
    </submittedName>
</protein>